<dbReference type="InterPro" id="IPR039569">
    <property type="entry name" value="FAS1-like_DH_region"/>
</dbReference>
<feature type="domain" description="FAS1-like dehydratase" evidence="1">
    <location>
        <begin position="7"/>
        <end position="137"/>
    </location>
</feature>
<reference evidence="2 3" key="1">
    <citation type="submission" date="2018-07" db="EMBL/GenBank/DDBJ databases">
        <title>Genomic Encyclopedia of Type Strains, Phase IV (KMG-IV): sequencing the most valuable type-strain genomes for metagenomic binning, comparative biology and taxonomic classification.</title>
        <authorList>
            <person name="Goeker M."/>
        </authorList>
    </citation>
    <scope>NUCLEOTIDE SEQUENCE [LARGE SCALE GENOMIC DNA]</scope>
    <source>
        <strain evidence="2 3">DSM 100911</strain>
    </source>
</reference>
<dbReference type="Proteomes" id="UP000252174">
    <property type="component" value="Unassembled WGS sequence"/>
</dbReference>
<protein>
    <submittedName>
        <fullName evidence="2">Acyl dehydratase</fullName>
    </submittedName>
</protein>
<dbReference type="InterPro" id="IPR016709">
    <property type="entry name" value="HadA-like"/>
</dbReference>
<dbReference type="AlphaFoldDB" id="A0A369ATQ9"/>
<evidence type="ECO:0000259" key="1">
    <source>
        <dbReference type="Pfam" id="PF13452"/>
    </source>
</evidence>
<dbReference type="Gene3D" id="3.10.129.10">
    <property type="entry name" value="Hotdog Thioesterase"/>
    <property type="match status" value="1"/>
</dbReference>
<keyword evidence="3" id="KW-1185">Reference proteome</keyword>
<accession>A0A369ATQ9</accession>
<sequence length="147" mass="16263">MIDKKFIGYTQPPTLWDVEKGRIAFFAKVIGAKDPIYTDVEAARAAGYRNVVAPPTFIFGAEGDSGAMMQLIETLNIDLGKVLHGEQRFDYYAPVCAGDTLRFESKITDIYEKKGGALEFIAKDTRVTNQLGEHVADLHSVIVVRHA</sequence>
<comment type="caution">
    <text evidence="2">The sequence shown here is derived from an EMBL/GenBank/DDBJ whole genome shotgun (WGS) entry which is preliminary data.</text>
</comment>
<name>A0A369ATQ9_9BURK</name>
<dbReference type="OrthoDB" id="5522043at2"/>
<dbReference type="SUPFAM" id="SSF54637">
    <property type="entry name" value="Thioesterase/thiol ester dehydrase-isomerase"/>
    <property type="match status" value="1"/>
</dbReference>
<dbReference type="CDD" id="cd03441">
    <property type="entry name" value="R_hydratase_like"/>
    <property type="match status" value="1"/>
</dbReference>
<dbReference type="EMBL" id="QPJU01000001">
    <property type="protein sequence ID" value="RCX11728.1"/>
    <property type="molecule type" value="Genomic_DNA"/>
</dbReference>
<dbReference type="PIRSF" id="PIRSF018072">
    <property type="entry name" value="UCP018072"/>
    <property type="match status" value="1"/>
</dbReference>
<gene>
    <name evidence="2" type="ORF">DFR45_101257</name>
</gene>
<dbReference type="Pfam" id="PF13452">
    <property type="entry name" value="FAS1_DH_region"/>
    <property type="match status" value="1"/>
</dbReference>
<proteinExistence type="predicted"/>
<dbReference type="InterPro" id="IPR029069">
    <property type="entry name" value="HotDog_dom_sf"/>
</dbReference>
<dbReference type="RefSeq" id="WP_114481890.1">
    <property type="nucleotide sequence ID" value="NZ_QPJU01000001.1"/>
</dbReference>
<evidence type="ECO:0000313" key="3">
    <source>
        <dbReference type="Proteomes" id="UP000252174"/>
    </source>
</evidence>
<organism evidence="2 3">
    <name type="scientific">Extensimonas vulgaris</name>
    <dbReference type="NCBI Taxonomy" id="1031594"/>
    <lineage>
        <taxon>Bacteria</taxon>
        <taxon>Pseudomonadati</taxon>
        <taxon>Pseudomonadota</taxon>
        <taxon>Betaproteobacteria</taxon>
        <taxon>Burkholderiales</taxon>
        <taxon>Comamonadaceae</taxon>
        <taxon>Extensimonas</taxon>
    </lineage>
</organism>
<evidence type="ECO:0000313" key="2">
    <source>
        <dbReference type="EMBL" id="RCX11728.1"/>
    </source>
</evidence>